<proteinExistence type="predicted"/>
<evidence type="ECO:0000256" key="5">
    <source>
        <dbReference type="ARBA" id="ARBA00023136"/>
    </source>
</evidence>
<sequence>MGPQGGGRNRTHPCQEDPVTESVSDTASEGVAEPAPGSLWHNGDYLGWWAGNTLSALGTSVSTIAFPLLVLASTGSVGKAGLIGSANLLGVVATALWGGALADRVSRRAILTVGPLAQAAALAVVAVLARGHHPALPPLVAASLLSGLLSGVVLGASTPALARIVPKEQLATANGQAMSRDMLAQLLGAPLGGVLFGLARWVPFGADALSFVFAALGALNIRRPLGPDRDADAPRTSLLQDVGAGLRFVRRQPFLRFVVVMASVLNMVAQAFMLLLIALVGHRGGGATAVGLVSATTVAGGFVGSLVAPAIVRRFRPRTLLCAAVSVFTVGLAVTALVPQVWEIAVVVCLTQVATVPVNVVLMTYVMRLVPDRLLGRVAAVNRFGAYALEWCGPLLAGLFVALFGVPGGMLALLVVMVPMTVALMVAPALGVLATPAEELVELTEEPAAPVVSVVPVAV</sequence>
<keyword evidence="3 7" id="KW-0812">Transmembrane</keyword>
<keyword evidence="5 7" id="KW-0472">Membrane</keyword>
<evidence type="ECO:0000313" key="10">
    <source>
        <dbReference type="Proteomes" id="UP000248889"/>
    </source>
</evidence>
<reference evidence="9 10" key="1">
    <citation type="submission" date="2018-06" db="EMBL/GenBank/DDBJ databases">
        <title>Streptacidiphilus pinicola sp. nov., isolated from pine grove soil.</title>
        <authorList>
            <person name="Roh S.G."/>
            <person name="Park S."/>
            <person name="Kim M.-K."/>
            <person name="Yun B.-R."/>
            <person name="Park J."/>
            <person name="Kim M.J."/>
            <person name="Kim Y.S."/>
            <person name="Kim S.B."/>
        </authorList>
    </citation>
    <scope>NUCLEOTIDE SEQUENCE [LARGE SCALE GENOMIC DNA]</scope>
    <source>
        <strain evidence="9 10">MMS16-CNU450</strain>
    </source>
</reference>
<dbReference type="GO" id="GO:0022857">
    <property type="term" value="F:transmembrane transporter activity"/>
    <property type="evidence" value="ECO:0007669"/>
    <property type="project" value="InterPro"/>
</dbReference>
<accession>A0A2X0KDI8</accession>
<evidence type="ECO:0000259" key="8">
    <source>
        <dbReference type="PROSITE" id="PS50850"/>
    </source>
</evidence>
<keyword evidence="2" id="KW-1003">Cell membrane</keyword>
<organism evidence="9 10">
    <name type="scientific">Streptacidiphilus pinicola</name>
    <dbReference type="NCBI Taxonomy" id="2219663"/>
    <lineage>
        <taxon>Bacteria</taxon>
        <taxon>Bacillati</taxon>
        <taxon>Actinomycetota</taxon>
        <taxon>Actinomycetes</taxon>
        <taxon>Kitasatosporales</taxon>
        <taxon>Streptomycetaceae</taxon>
        <taxon>Streptacidiphilus</taxon>
    </lineage>
</organism>
<comment type="subcellular location">
    <subcellularLocation>
        <location evidence="1">Cell membrane</location>
        <topology evidence="1">Multi-pass membrane protein</topology>
    </subcellularLocation>
</comment>
<protein>
    <submittedName>
        <fullName evidence="9">MFS transporter</fullName>
    </submittedName>
</protein>
<dbReference type="CDD" id="cd06173">
    <property type="entry name" value="MFS_MefA_like"/>
    <property type="match status" value="1"/>
</dbReference>
<dbReference type="InterPro" id="IPR036259">
    <property type="entry name" value="MFS_trans_sf"/>
</dbReference>
<dbReference type="InterPro" id="IPR020846">
    <property type="entry name" value="MFS_dom"/>
</dbReference>
<feature type="transmembrane region" description="Helical" evidence="7">
    <location>
        <begin position="257"/>
        <end position="280"/>
    </location>
</feature>
<feature type="domain" description="Major facilitator superfamily (MFS) profile" evidence="8">
    <location>
        <begin position="44"/>
        <end position="431"/>
    </location>
</feature>
<feature type="region of interest" description="Disordered" evidence="6">
    <location>
        <begin position="1"/>
        <end position="36"/>
    </location>
</feature>
<evidence type="ECO:0000256" key="6">
    <source>
        <dbReference type="SAM" id="MobiDB-lite"/>
    </source>
</evidence>
<feature type="transmembrane region" description="Helical" evidence="7">
    <location>
        <begin position="344"/>
        <end position="366"/>
    </location>
</feature>
<feature type="transmembrane region" description="Helical" evidence="7">
    <location>
        <begin position="320"/>
        <end position="338"/>
    </location>
</feature>
<feature type="transmembrane region" description="Helical" evidence="7">
    <location>
        <begin position="208"/>
        <end position="225"/>
    </location>
</feature>
<evidence type="ECO:0000256" key="1">
    <source>
        <dbReference type="ARBA" id="ARBA00004651"/>
    </source>
</evidence>
<name>A0A2X0KDI8_9ACTN</name>
<evidence type="ECO:0000256" key="3">
    <source>
        <dbReference type="ARBA" id="ARBA00022692"/>
    </source>
</evidence>
<dbReference type="GO" id="GO:0005886">
    <property type="term" value="C:plasma membrane"/>
    <property type="evidence" value="ECO:0007669"/>
    <property type="project" value="UniProtKB-SubCell"/>
</dbReference>
<keyword evidence="10" id="KW-1185">Reference proteome</keyword>
<feature type="transmembrane region" description="Helical" evidence="7">
    <location>
        <begin position="82"/>
        <end position="102"/>
    </location>
</feature>
<evidence type="ECO:0000256" key="2">
    <source>
        <dbReference type="ARBA" id="ARBA00022475"/>
    </source>
</evidence>
<feature type="transmembrane region" description="Helical" evidence="7">
    <location>
        <begin position="141"/>
        <end position="162"/>
    </location>
</feature>
<evidence type="ECO:0000313" key="9">
    <source>
        <dbReference type="EMBL" id="RAG87115.1"/>
    </source>
</evidence>
<dbReference type="Gene3D" id="1.20.1250.20">
    <property type="entry name" value="MFS general substrate transporter like domains"/>
    <property type="match status" value="1"/>
</dbReference>
<evidence type="ECO:0000256" key="7">
    <source>
        <dbReference type="SAM" id="Phobius"/>
    </source>
</evidence>
<dbReference type="PANTHER" id="PTHR23513:SF6">
    <property type="entry name" value="MAJOR FACILITATOR SUPERFAMILY ASSOCIATED DOMAIN-CONTAINING PROTEIN"/>
    <property type="match status" value="1"/>
</dbReference>
<feature type="transmembrane region" description="Helical" evidence="7">
    <location>
        <begin position="183"/>
        <end position="202"/>
    </location>
</feature>
<dbReference type="EMBL" id="QKYN01000012">
    <property type="protein sequence ID" value="RAG87115.1"/>
    <property type="molecule type" value="Genomic_DNA"/>
</dbReference>
<dbReference type="SUPFAM" id="SSF103473">
    <property type="entry name" value="MFS general substrate transporter"/>
    <property type="match status" value="1"/>
</dbReference>
<dbReference type="PROSITE" id="PS50850">
    <property type="entry name" value="MFS"/>
    <property type="match status" value="1"/>
</dbReference>
<dbReference type="OrthoDB" id="4544213at2"/>
<feature type="transmembrane region" description="Helical" evidence="7">
    <location>
        <begin position="286"/>
        <end position="308"/>
    </location>
</feature>
<evidence type="ECO:0000256" key="4">
    <source>
        <dbReference type="ARBA" id="ARBA00022989"/>
    </source>
</evidence>
<comment type="caution">
    <text evidence="9">The sequence shown here is derived from an EMBL/GenBank/DDBJ whole genome shotgun (WGS) entry which is preliminary data.</text>
</comment>
<keyword evidence="4 7" id="KW-1133">Transmembrane helix</keyword>
<dbReference type="InterPro" id="IPR011701">
    <property type="entry name" value="MFS"/>
</dbReference>
<feature type="transmembrane region" description="Helical" evidence="7">
    <location>
        <begin position="412"/>
        <end position="434"/>
    </location>
</feature>
<dbReference type="PANTHER" id="PTHR23513">
    <property type="entry name" value="INTEGRAL MEMBRANE EFFLUX PROTEIN-RELATED"/>
    <property type="match status" value="1"/>
</dbReference>
<dbReference type="Pfam" id="PF07690">
    <property type="entry name" value="MFS_1"/>
    <property type="match status" value="1"/>
</dbReference>
<feature type="transmembrane region" description="Helical" evidence="7">
    <location>
        <begin position="109"/>
        <end position="129"/>
    </location>
</feature>
<feature type="transmembrane region" description="Helical" evidence="7">
    <location>
        <begin position="387"/>
        <end position="406"/>
    </location>
</feature>
<feature type="transmembrane region" description="Helical" evidence="7">
    <location>
        <begin position="46"/>
        <end position="70"/>
    </location>
</feature>
<dbReference type="AlphaFoldDB" id="A0A2X0KDI8"/>
<dbReference type="Proteomes" id="UP000248889">
    <property type="component" value="Unassembled WGS sequence"/>
</dbReference>
<gene>
    <name evidence="9" type="ORF">DN069_03095</name>
</gene>